<comment type="pathway">
    <text evidence="5">Cofactor biosynthesis; biotin biosynthesis.</text>
</comment>
<sequence length="256" mass="27572">MSGPLYVRHYGAGPDLVLLHGWGMHAGVWEDVIEGLVDDWRVTVLDLPGHGRSRGLPLGDLATLAATVAAHAPRHASWIGWSLGGLVAQRIALDHPARVRRLVLVGANACFGARPDWPHGMAAETLEQFAANLAQDYRATLKRFIALEVLDSDNAAEQLRRLREIVFEHGAPDPAALADGLAILGAADLRHEWPRLALPVRLLAGRRDKLVPAAAAAALAQLAPDARAHVFERAGHAPFFSHPEAFLAALRSALHD</sequence>
<evidence type="ECO:0000313" key="7">
    <source>
        <dbReference type="EMBL" id="TCO80128.1"/>
    </source>
</evidence>
<name>A0A4R2LBF4_9GAMM</name>
<dbReference type="PANTHER" id="PTHR43798">
    <property type="entry name" value="MONOACYLGLYCEROL LIPASE"/>
    <property type="match status" value="1"/>
</dbReference>
<comment type="caution">
    <text evidence="5">Lacks conserved residue(s) required for the propagation of feature annotation.</text>
</comment>
<keyword evidence="3 5" id="KW-0093">Biotin biosynthesis</keyword>
<keyword evidence="2 5" id="KW-0963">Cytoplasm</keyword>
<feature type="active site" description="Nucleophile" evidence="5">
    <location>
        <position position="82"/>
    </location>
</feature>
<dbReference type="InterPro" id="IPR050266">
    <property type="entry name" value="AB_hydrolase_sf"/>
</dbReference>
<reference evidence="7 8" key="1">
    <citation type="submission" date="2019-03" db="EMBL/GenBank/DDBJ databases">
        <title>Genomic Encyclopedia of Type Strains, Phase IV (KMG-IV): sequencing the most valuable type-strain genomes for metagenomic binning, comparative biology and taxonomic classification.</title>
        <authorList>
            <person name="Goeker M."/>
        </authorList>
    </citation>
    <scope>NUCLEOTIDE SEQUENCE [LARGE SCALE GENOMIC DNA]</scope>
    <source>
        <strain evidence="7 8">DSM 25287</strain>
    </source>
</reference>
<keyword evidence="1 5" id="KW-0719">Serine esterase</keyword>
<comment type="catalytic activity">
    <reaction evidence="5">
        <text>6-carboxyhexanoyl-[ACP] methyl ester + H2O = 6-carboxyhexanoyl-[ACP] + methanol + H(+)</text>
        <dbReference type="Rhea" id="RHEA:42700"/>
        <dbReference type="Rhea" id="RHEA-COMP:9955"/>
        <dbReference type="Rhea" id="RHEA-COMP:10186"/>
        <dbReference type="ChEBI" id="CHEBI:15377"/>
        <dbReference type="ChEBI" id="CHEBI:15378"/>
        <dbReference type="ChEBI" id="CHEBI:17790"/>
        <dbReference type="ChEBI" id="CHEBI:78846"/>
        <dbReference type="ChEBI" id="CHEBI:82735"/>
        <dbReference type="EC" id="3.1.1.85"/>
    </reaction>
</comment>
<dbReference type="HAMAP" id="MF_01260">
    <property type="entry name" value="Carboxylester"/>
    <property type="match status" value="1"/>
</dbReference>
<dbReference type="EMBL" id="SLWY01000016">
    <property type="protein sequence ID" value="TCO80128.1"/>
    <property type="molecule type" value="Genomic_DNA"/>
</dbReference>
<dbReference type="Pfam" id="PF00561">
    <property type="entry name" value="Abhydrolase_1"/>
    <property type="match status" value="1"/>
</dbReference>
<dbReference type="GO" id="GO:0005737">
    <property type="term" value="C:cytoplasm"/>
    <property type="evidence" value="ECO:0007669"/>
    <property type="project" value="UniProtKB-SubCell"/>
</dbReference>
<feature type="active site" evidence="5">
    <location>
        <position position="236"/>
    </location>
</feature>
<dbReference type="InterPro" id="IPR000073">
    <property type="entry name" value="AB_hydrolase_1"/>
</dbReference>
<comment type="subunit">
    <text evidence="5">Monomer.</text>
</comment>
<proteinExistence type="inferred from homology"/>
<evidence type="ECO:0000256" key="1">
    <source>
        <dbReference type="ARBA" id="ARBA00022487"/>
    </source>
</evidence>
<evidence type="ECO:0000256" key="5">
    <source>
        <dbReference type="HAMAP-Rule" id="MF_01260"/>
    </source>
</evidence>
<dbReference type="InterPro" id="IPR010076">
    <property type="entry name" value="BioH"/>
</dbReference>
<gene>
    <name evidence="5" type="primary">bioH</name>
    <name evidence="7" type="ORF">EV699_11633</name>
</gene>
<keyword evidence="8" id="KW-1185">Reference proteome</keyword>
<comment type="caution">
    <text evidence="7">The sequence shown here is derived from an EMBL/GenBank/DDBJ whole genome shotgun (WGS) entry which is preliminary data.</text>
</comment>
<dbReference type="Proteomes" id="UP000295765">
    <property type="component" value="Unassembled WGS sequence"/>
</dbReference>
<dbReference type="SUPFAM" id="SSF53474">
    <property type="entry name" value="alpha/beta-Hydrolases"/>
    <property type="match status" value="1"/>
</dbReference>
<keyword evidence="4 5" id="KW-0378">Hydrolase</keyword>
<dbReference type="Gene3D" id="3.40.50.1820">
    <property type="entry name" value="alpha/beta hydrolase"/>
    <property type="match status" value="1"/>
</dbReference>
<comment type="similarity">
    <text evidence="5">Belongs to the AB hydrolase superfamily. Carboxylesterase BioH family.</text>
</comment>
<dbReference type="InterPro" id="IPR029058">
    <property type="entry name" value="AB_hydrolase_fold"/>
</dbReference>
<dbReference type="GO" id="GO:0009102">
    <property type="term" value="P:biotin biosynthetic process"/>
    <property type="evidence" value="ECO:0007669"/>
    <property type="project" value="UniProtKB-UniRule"/>
</dbReference>
<dbReference type="GO" id="GO:0016020">
    <property type="term" value="C:membrane"/>
    <property type="evidence" value="ECO:0007669"/>
    <property type="project" value="TreeGrafter"/>
</dbReference>
<feature type="binding site" evidence="5">
    <location>
        <begin position="82"/>
        <end position="83"/>
    </location>
    <ligand>
        <name>substrate</name>
    </ligand>
</feature>
<feature type="binding site" evidence="5">
    <location>
        <position position="22"/>
    </location>
    <ligand>
        <name>substrate</name>
    </ligand>
</feature>
<dbReference type="OrthoDB" id="9780744at2"/>
<feature type="binding site" evidence="5">
    <location>
        <position position="236"/>
    </location>
    <ligand>
        <name>substrate</name>
    </ligand>
</feature>
<comment type="subcellular location">
    <subcellularLocation>
        <location evidence="5">Cytoplasm</location>
    </subcellularLocation>
</comment>
<protein>
    <recommendedName>
        <fullName evidence="5">Pimeloyl-[acyl-carrier protein] methyl ester esterase</fullName>
        <ecNumber evidence="5">3.1.1.85</ecNumber>
    </recommendedName>
    <alternativeName>
        <fullName evidence="5">Biotin synthesis protein BioH</fullName>
    </alternativeName>
    <alternativeName>
        <fullName evidence="5">Carboxylesterase BioH</fullName>
    </alternativeName>
</protein>
<comment type="function">
    <text evidence="5">The physiological role of BioH is to remove the methyl group introduced by BioC when the pimeloyl moiety is complete. It allows to synthesize pimeloyl-ACP via the fatty acid synthetic pathway through the hydrolysis of the ester bonds of pimeloyl-ACP esters.</text>
</comment>
<dbReference type="UniPathway" id="UPA00078"/>
<evidence type="ECO:0000313" key="8">
    <source>
        <dbReference type="Proteomes" id="UP000295765"/>
    </source>
</evidence>
<evidence type="ECO:0000259" key="6">
    <source>
        <dbReference type="Pfam" id="PF00561"/>
    </source>
</evidence>
<feature type="active site" evidence="5">
    <location>
        <position position="208"/>
    </location>
</feature>
<organism evidence="7 8">
    <name type="scientific">Plasticicumulans lactativorans</name>
    <dbReference type="NCBI Taxonomy" id="1133106"/>
    <lineage>
        <taxon>Bacteria</taxon>
        <taxon>Pseudomonadati</taxon>
        <taxon>Pseudomonadota</taxon>
        <taxon>Gammaproteobacteria</taxon>
        <taxon>Candidatus Competibacteraceae</taxon>
        <taxon>Plasticicumulans</taxon>
    </lineage>
</organism>
<evidence type="ECO:0000256" key="2">
    <source>
        <dbReference type="ARBA" id="ARBA00022490"/>
    </source>
</evidence>
<dbReference type="RefSeq" id="WP_132544101.1">
    <property type="nucleotide sequence ID" value="NZ_SLWY01000016.1"/>
</dbReference>
<evidence type="ECO:0000256" key="4">
    <source>
        <dbReference type="ARBA" id="ARBA00022801"/>
    </source>
</evidence>
<evidence type="ECO:0000256" key="3">
    <source>
        <dbReference type="ARBA" id="ARBA00022756"/>
    </source>
</evidence>
<dbReference type="NCBIfam" id="TIGR01738">
    <property type="entry name" value="bioH"/>
    <property type="match status" value="1"/>
</dbReference>
<dbReference type="AlphaFoldDB" id="A0A4R2LBF4"/>
<dbReference type="PANTHER" id="PTHR43798:SF31">
    <property type="entry name" value="AB HYDROLASE SUPERFAMILY PROTEIN YCLE"/>
    <property type="match status" value="1"/>
</dbReference>
<feature type="domain" description="AB hydrolase-1" evidence="6">
    <location>
        <begin position="16"/>
        <end position="243"/>
    </location>
</feature>
<dbReference type="EC" id="3.1.1.85" evidence="5"/>
<accession>A0A4R2LBF4</accession>
<dbReference type="GO" id="GO:0090499">
    <property type="term" value="F:pimelyl-[acyl-carrier protein] methyl ester esterase activity"/>
    <property type="evidence" value="ECO:0007669"/>
    <property type="project" value="UniProtKB-EC"/>
</dbReference>